<evidence type="ECO:0000256" key="1">
    <source>
        <dbReference type="SAM" id="MobiDB-lite"/>
    </source>
</evidence>
<sequence length="185" mass="20405">MQDKKNPNGALPCSNGRAGSERGSDETRAELPIGAYGGKKFGGMTVTAVGSQLCVRWPAKNHAKEYKVPNVQINLAPKSGKDPSQQELLRHKVIDLPYNNCAKQGGDDKRPCGGCFTVPKRAQGIYVLQWRWQLNRGEWYTSCADIEIGSKNNISQKSKPKTNGPKKNPSKKNHSKKNASKKKKE</sequence>
<dbReference type="PANTHER" id="PTHR35559:SF1">
    <property type="entry name" value="CHITIN-BINDING TYPE-4 DOMAIN-CONTAINING PROTEIN"/>
    <property type="match status" value="1"/>
</dbReference>
<proteinExistence type="predicted"/>
<dbReference type="EMBL" id="JAAAHY010000508">
    <property type="protein sequence ID" value="KAF9962966.1"/>
    <property type="molecule type" value="Genomic_DNA"/>
</dbReference>
<dbReference type="Gene3D" id="2.70.50.70">
    <property type="match status" value="1"/>
</dbReference>
<name>A0A9P6J541_MORAP</name>
<gene>
    <name evidence="2" type="ORF">BGZ70_007744</name>
</gene>
<dbReference type="AlphaFoldDB" id="A0A9P6J541"/>
<feature type="region of interest" description="Disordered" evidence="1">
    <location>
        <begin position="1"/>
        <end position="29"/>
    </location>
</feature>
<organism evidence="2 3">
    <name type="scientific">Mortierella alpina</name>
    <name type="common">Oleaginous fungus</name>
    <name type="synonym">Mortierella renispora</name>
    <dbReference type="NCBI Taxonomy" id="64518"/>
    <lineage>
        <taxon>Eukaryota</taxon>
        <taxon>Fungi</taxon>
        <taxon>Fungi incertae sedis</taxon>
        <taxon>Mucoromycota</taxon>
        <taxon>Mortierellomycotina</taxon>
        <taxon>Mortierellomycetes</taxon>
        <taxon>Mortierellales</taxon>
        <taxon>Mortierellaceae</taxon>
        <taxon>Mortierella</taxon>
    </lineage>
</organism>
<feature type="compositionally biased region" description="Basic and acidic residues" evidence="1">
    <location>
        <begin position="19"/>
        <end position="29"/>
    </location>
</feature>
<reference evidence="2" key="1">
    <citation type="journal article" date="2020" name="Fungal Divers.">
        <title>Resolving the Mortierellaceae phylogeny through synthesis of multi-gene phylogenetics and phylogenomics.</title>
        <authorList>
            <person name="Vandepol N."/>
            <person name="Liber J."/>
            <person name="Desiro A."/>
            <person name="Na H."/>
            <person name="Kennedy M."/>
            <person name="Barry K."/>
            <person name="Grigoriev I.V."/>
            <person name="Miller A.N."/>
            <person name="O'Donnell K."/>
            <person name="Stajich J.E."/>
            <person name="Bonito G."/>
        </authorList>
    </citation>
    <scope>NUCLEOTIDE SEQUENCE</scope>
    <source>
        <strain evidence="2">CK1249</strain>
    </source>
</reference>
<evidence type="ECO:0000313" key="2">
    <source>
        <dbReference type="EMBL" id="KAF9962966.1"/>
    </source>
</evidence>
<evidence type="ECO:0000313" key="3">
    <source>
        <dbReference type="Proteomes" id="UP000738359"/>
    </source>
</evidence>
<dbReference type="Proteomes" id="UP000738359">
    <property type="component" value="Unassembled WGS sequence"/>
</dbReference>
<protein>
    <submittedName>
        <fullName evidence="2">Uncharacterized protein</fullName>
    </submittedName>
</protein>
<keyword evidence="3" id="KW-1185">Reference proteome</keyword>
<feature type="compositionally biased region" description="Basic residues" evidence="1">
    <location>
        <begin position="168"/>
        <end position="185"/>
    </location>
</feature>
<dbReference type="PANTHER" id="PTHR35559">
    <property type="entry name" value="CHITIN-BINDING TYPE-4 DOMAIN-CONTAINING PROTEIN"/>
    <property type="match status" value="1"/>
</dbReference>
<comment type="caution">
    <text evidence="2">The sequence shown here is derived from an EMBL/GenBank/DDBJ whole genome shotgun (WGS) entry which is preliminary data.</text>
</comment>
<feature type="region of interest" description="Disordered" evidence="1">
    <location>
        <begin position="151"/>
        <end position="185"/>
    </location>
</feature>
<accession>A0A9P6J541</accession>
<dbReference type="OrthoDB" id="20029at2759"/>